<dbReference type="AlphaFoldDB" id="A0A6I5A559"/>
<sequence>MKKAFYTLSMMITILIAVTFMGSEHSEAEELTDIVDENKEWTITFNTFLDPATVNNNTVYVTKNGEIVGDTEVEYKENAATSQVILRNNNSYAEGEYTLHVSNDIKGVNGVSLKERVSMVFKVKEDNKSDYKNMSLSQLKEEKGEYEIVTRRDFHGEHGIVRQSLMGEWYKEFIESGRVDEAPEPTFEYLTGDFIEDYWFTRNYQGNYPKYEVISFEGKAYKDSVLYKPETFNNFELDWGVNQTQIKEWLPTHPEKEDGFFIDVALYSTEFPTYKQKDIHISSLASAAYKVDGTLMMDINGLFENTLVDTQLVDGNLKITHKGKSIQLSTGTTAVNGVEQQLSVEPQLKDIEVGKETKQVLYAPIEDVVCLLGLDSRHSKTFGHYQIANYDLEEIDTTVNEGKKQHILGWD</sequence>
<reference evidence="3 4" key="1">
    <citation type="submission" date="2019-11" db="EMBL/GenBank/DDBJ databases">
        <title>Genome sequences of 17 halophilic strains isolated from different environments.</title>
        <authorList>
            <person name="Furrow R.E."/>
        </authorList>
    </citation>
    <scope>NUCLEOTIDE SEQUENCE [LARGE SCALE GENOMIC DNA]</scope>
    <source>
        <strain evidence="3 4">22514_16_FS</strain>
    </source>
</reference>
<dbReference type="InterPro" id="IPR014755">
    <property type="entry name" value="Cu-Rt/internalin_Ig-like"/>
</dbReference>
<organism evidence="3 4">
    <name type="scientific">Pontibacillus yanchengensis</name>
    <dbReference type="NCBI Taxonomy" id="462910"/>
    <lineage>
        <taxon>Bacteria</taxon>
        <taxon>Bacillati</taxon>
        <taxon>Bacillota</taxon>
        <taxon>Bacilli</taxon>
        <taxon>Bacillales</taxon>
        <taxon>Bacillaceae</taxon>
        <taxon>Pontibacillus</taxon>
    </lineage>
</organism>
<evidence type="ECO:0000313" key="4">
    <source>
        <dbReference type="Proteomes" id="UP000468638"/>
    </source>
</evidence>
<feature type="domain" description="SbsA Ig-like" evidence="2">
    <location>
        <begin position="35"/>
        <end position="122"/>
    </location>
</feature>
<dbReference type="InterPro" id="IPR032812">
    <property type="entry name" value="SbsA_Ig"/>
</dbReference>
<dbReference type="Proteomes" id="UP000468638">
    <property type="component" value="Unassembled WGS sequence"/>
</dbReference>
<dbReference type="Gene3D" id="2.60.40.1220">
    <property type="match status" value="1"/>
</dbReference>
<dbReference type="EMBL" id="WMEQ01000017">
    <property type="protein sequence ID" value="MYL35476.1"/>
    <property type="molecule type" value="Genomic_DNA"/>
</dbReference>
<gene>
    <name evidence="3" type="ORF">GLW05_18000</name>
</gene>
<keyword evidence="1" id="KW-0732">Signal</keyword>
<protein>
    <recommendedName>
        <fullName evidence="2">SbsA Ig-like domain-containing protein</fullName>
    </recommendedName>
</protein>
<comment type="caution">
    <text evidence="3">The sequence shown here is derived from an EMBL/GenBank/DDBJ whole genome shotgun (WGS) entry which is preliminary data.</text>
</comment>
<evidence type="ECO:0000313" key="3">
    <source>
        <dbReference type="EMBL" id="MYL35476.1"/>
    </source>
</evidence>
<evidence type="ECO:0000259" key="2">
    <source>
        <dbReference type="Pfam" id="PF13205"/>
    </source>
</evidence>
<proteinExistence type="predicted"/>
<name>A0A6I5A559_9BACI</name>
<accession>A0A6I5A559</accession>
<dbReference type="RefSeq" id="WP_160850433.1">
    <property type="nucleotide sequence ID" value="NZ_WMEQ01000017.1"/>
</dbReference>
<evidence type="ECO:0000256" key="1">
    <source>
        <dbReference type="ARBA" id="ARBA00022729"/>
    </source>
</evidence>
<dbReference type="OrthoDB" id="5845122at2"/>
<dbReference type="Pfam" id="PF13205">
    <property type="entry name" value="Big_5"/>
    <property type="match status" value="1"/>
</dbReference>